<proteinExistence type="predicted"/>
<gene>
    <name evidence="2" type="ORF">CTHT_0030350</name>
</gene>
<keyword evidence="3" id="KW-1185">Reference proteome</keyword>
<feature type="region of interest" description="Disordered" evidence="1">
    <location>
        <begin position="573"/>
        <end position="661"/>
    </location>
</feature>
<reference evidence="2 3" key="1">
    <citation type="journal article" date="2011" name="Cell">
        <title>Insight into structure and assembly of the nuclear pore complex by utilizing the genome of a eukaryotic thermophile.</title>
        <authorList>
            <person name="Amlacher S."/>
            <person name="Sarges P."/>
            <person name="Flemming D."/>
            <person name="van Noort V."/>
            <person name="Kunze R."/>
            <person name="Devos D.P."/>
            <person name="Arumugam M."/>
            <person name="Bork P."/>
            <person name="Hurt E."/>
        </authorList>
    </citation>
    <scope>NUCLEOTIDE SEQUENCE [LARGE SCALE GENOMIC DNA]</scope>
    <source>
        <strain evidence="3">DSM 1495 / CBS 144.50 / IMI 039719</strain>
    </source>
</reference>
<dbReference type="AlphaFoldDB" id="G0S3R5"/>
<feature type="compositionally biased region" description="Low complexity" evidence="1">
    <location>
        <begin position="634"/>
        <end position="657"/>
    </location>
</feature>
<protein>
    <submittedName>
        <fullName evidence="2">Uncharacterized protein</fullName>
    </submittedName>
</protein>
<feature type="compositionally biased region" description="Low complexity" evidence="1">
    <location>
        <begin position="867"/>
        <end position="877"/>
    </location>
</feature>
<dbReference type="OMA" id="KEESMIV"/>
<feature type="compositionally biased region" description="Polar residues" evidence="1">
    <location>
        <begin position="199"/>
        <end position="213"/>
    </location>
</feature>
<accession>G0S3R5</accession>
<dbReference type="KEGG" id="cthr:CTHT_0030350"/>
<dbReference type="GeneID" id="18257073"/>
<evidence type="ECO:0000256" key="1">
    <source>
        <dbReference type="SAM" id="MobiDB-lite"/>
    </source>
</evidence>
<feature type="compositionally biased region" description="Basic and acidic residues" evidence="1">
    <location>
        <begin position="782"/>
        <end position="793"/>
    </location>
</feature>
<feature type="compositionally biased region" description="Low complexity" evidence="1">
    <location>
        <begin position="217"/>
        <end position="237"/>
    </location>
</feature>
<feature type="region of interest" description="Disordered" evidence="1">
    <location>
        <begin position="1"/>
        <end position="23"/>
    </location>
</feature>
<organism evidence="3">
    <name type="scientific">Chaetomium thermophilum (strain DSM 1495 / CBS 144.50 / IMI 039719)</name>
    <name type="common">Thermochaetoides thermophila</name>
    <dbReference type="NCBI Taxonomy" id="759272"/>
    <lineage>
        <taxon>Eukaryota</taxon>
        <taxon>Fungi</taxon>
        <taxon>Dikarya</taxon>
        <taxon>Ascomycota</taxon>
        <taxon>Pezizomycotina</taxon>
        <taxon>Sordariomycetes</taxon>
        <taxon>Sordariomycetidae</taxon>
        <taxon>Sordariales</taxon>
        <taxon>Chaetomiaceae</taxon>
        <taxon>Thermochaetoides</taxon>
    </lineage>
</organism>
<feature type="compositionally biased region" description="Acidic residues" evidence="1">
    <location>
        <begin position="991"/>
        <end position="1006"/>
    </location>
</feature>
<feature type="region of interest" description="Disordered" evidence="1">
    <location>
        <begin position="37"/>
        <end position="345"/>
    </location>
</feature>
<feature type="region of interest" description="Disordered" evidence="1">
    <location>
        <begin position="385"/>
        <end position="425"/>
    </location>
</feature>
<evidence type="ECO:0000313" key="3">
    <source>
        <dbReference type="Proteomes" id="UP000008066"/>
    </source>
</evidence>
<feature type="compositionally biased region" description="Low complexity" evidence="1">
    <location>
        <begin position="280"/>
        <end position="303"/>
    </location>
</feature>
<dbReference type="HOGENOM" id="CLU_282550_0_0_1"/>
<feature type="compositionally biased region" description="Basic residues" evidence="1">
    <location>
        <begin position="794"/>
        <end position="809"/>
    </location>
</feature>
<sequence>MLSFRSASNPSTGLHNPPPLNRRAISKSWTSIAGFFNKLRPSQRPERGGTLRSFPPSSDSHRLEDPDRLPVVEDARYKQREEETKCRIASAEVKTDDEKRKKNISRTLDQQPSGTSRDEAPPAKSDNVTTSRMGSQESRSRRSSVRRSSIQRKPVNARWPDAICVPNRSGRVTDGSLGPRPWQPKSPSHEHQGVRTRRTVSQTPDVSISSPMSPSDAPATEPSSIASAPAAPTSPVSDLSSPSARAYLEAKRQARRQRRSLRESGDFLGVTGVNPETGEPDIITPPTSSSSVITTSSLSSSDSETAVGTSKKEKPVRTLAEMGMAALGLKPKSRETRSAEKEERRWRREQARILRAEKRKEAMREVLQEQGIKWRRVKGEWSSIPAGGTSTLTPIPGSLPESRRPSGGQQHSRRQSAATRPTETSFLGLAAVARVVERRGRHRRRRRYFSEQETQMTTFIQYQQREGLSPTTTEQEVWEEEEERVSRRLSLRVLSPLHCVWPSLRQRDIQRAQMMQRQDSKGGEIEHQWMAGNMRDWSLMPEGNSLASVQACQWAENMLEDLERLERLSQSNDTDTIIRTSSPTIENLGDDPDRIDPDPDPDPFACTPTIITTGFEQPNSPPPPPPPPPHYPAEDSPPFDGSRDGSLPSSSSALTPTKVKTRAVSMPADVMLSPQDRGENYSHLSWTGVYTRACSDSRPGFLQDKKRSVSRRLVTQDLERMLKELEVMQVKERAGEKEESMIVHGGGSRVCTPILGVGQEGKGTRQSGGMLLRAIPWRKRGKGQDGRRQEEKKKKEKGKVEKKKAKKRKADKEKQAHQTKSRPAEKLKPQAPEQPKEWVMQKTTMRQQPPPISRTAISLPFKAPKGTSPTSISTSPPRHTFSAMAVPSVAAQVDRGLARDAARAAFAQKPGLTQGAGQETQVKAAAAKTKEEEKAKEKDKFKAKEAPKKEEGKQKGDNGERKKNEGEKVKGGKTLNEKGNKEQDGDKGREEEQEQGEGEEQEEEQEDKPKDKEPKNQNQAQQKQQQHKPKGKGKLHPKQSFSNPPPEPTADPPATLTQIFVHFTYSTLLFLGHLTLQTYSLLQPVFDPHSDLRKRLDSGQGHLTW</sequence>
<feature type="compositionally biased region" description="Polar residues" evidence="1">
    <location>
        <begin position="407"/>
        <end position="425"/>
    </location>
</feature>
<feature type="compositionally biased region" description="Polar residues" evidence="1">
    <location>
        <begin position="1"/>
        <end position="14"/>
    </location>
</feature>
<feature type="compositionally biased region" description="Basic residues" evidence="1">
    <location>
        <begin position="1025"/>
        <end position="1037"/>
    </location>
</feature>
<dbReference type="EMBL" id="GL988041">
    <property type="protein sequence ID" value="EGS21191.1"/>
    <property type="molecule type" value="Genomic_DNA"/>
</dbReference>
<feature type="compositionally biased region" description="Polar residues" evidence="1">
    <location>
        <begin position="573"/>
        <end position="585"/>
    </location>
</feature>
<dbReference type="RefSeq" id="XP_006693487.1">
    <property type="nucleotide sequence ID" value="XM_006693424.1"/>
</dbReference>
<dbReference type="eggNOG" id="ENOG502TDPX">
    <property type="taxonomic scope" value="Eukaryota"/>
</dbReference>
<feature type="compositionally biased region" description="Polar residues" evidence="1">
    <location>
        <begin position="105"/>
        <end position="115"/>
    </location>
</feature>
<dbReference type="Proteomes" id="UP000008066">
    <property type="component" value="Unassembled WGS sequence"/>
</dbReference>
<name>G0S3R5_CHATD</name>
<feature type="compositionally biased region" description="Pro residues" evidence="1">
    <location>
        <begin position="619"/>
        <end position="631"/>
    </location>
</feature>
<feature type="compositionally biased region" description="Basic and acidic residues" evidence="1">
    <location>
        <begin position="59"/>
        <end position="86"/>
    </location>
</feature>
<feature type="compositionally biased region" description="Basic and acidic residues" evidence="1">
    <location>
        <begin position="810"/>
        <end position="828"/>
    </location>
</feature>
<feature type="region of interest" description="Disordered" evidence="1">
    <location>
        <begin position="733"/>
        <end position="879"/>
    </location>
</feature>
<dbReference type="OrthoDB" id="3439820at2759"/>
<evidence type="ECO:0000313" key="2">
    <source>
        <dbReference type="EMBL" id="EGS21191.1"/>
    </source>
</evidence>
<feature type="compositionally biased region" description="Basic and acidic residues" evidence="1">
    <location>
        <begin position="928"/>
        <end position="990"/>
    </location>
</feature>
<dbReference type="STRING" id="759272.G0S3R5"/>
<feature type="region of interest" description="Disordered" evidence="1">
    <location>
        <begin position="909"/>
        <end position="1053"/>
    </location>
</feature>
<feature type="compositionally biased region" description="Basic and acidic residues" evidence="1">
    <location>
        <begin position="332"/>
        <end position="345"/>
    </location>
</feature>